<dbReference type="OrthoDB" id="10258882at2759"/>
<evidence type="ECO:0000313" key="1">
    <source>
        <dbReference type="EMBL" id="KJH42962.1"/>
    </source>
</evidence>
<evidence type="ECO:0000313" key="2">
    <source>
        <dbReference type="Proteomes" id="UP000053766"/>
    </source>
</evidence>
<organism evidence="1 2">
    <name type="scientific">Dictyocaulus viviparus</name>
    <name type="common">Bovine lungworm</name>
    <dbReference type="NCBI Taxonomy" id="29172"/>
    <lineage>
        <taxon>Eukaryota</taxon>
        <taxon>Metazoa</taxon>
        <taxon>Ecdysozoa</taxon>
        <taxon>Nematoda</taxon>
        <taxon>Chromadorea</taxon>
        <taxon>Rhabditida</taxon>
        <taxon>Rhabditina</taxon>
        <taxon>Rhabditomorpha</taxon>
        <taxon>Strongyloidea</taxon>
        <taxon>Metastrongylidae</taxon>
        <taxon>Dictyocaulus</taxon>
    </lineage>
</organism>
<sequence>MRAIAKTQKERHLLQHRACLTEREANKDKLNVHNEKIVIEDKAICMVCKEAILCNNALIYLKTGYLIHSKCMKYPNLCPITNAILIPPE</sequence>
<reference evidence="2" key="2">
    <citation type="journal article" date="2016" name="Sci. Rep.">
        <title>Dictyocaulus viviparus genome, variome and transcriptome elucidate lungworm biology and support future intervention.</title>
        <authorList>
            <person name="McNulty S.N."/>
            <person name="Strube C."/>
            <person name="Rosa B.A."/>
            <person name="Martin J.C."/>
            <person name="Tyagi R."/>
            <person name="Choi Y.J."/>
            <person name="Wang Q."/>
            <person name="Hallsworth Pepin K."/>
            <person name="Zhang X."/>
            <person name="Ozersky P."/>
            <person name="Wilson R.K."/>
            <person name="Sternberg P.W."/>
            <person name="Gasser R.B."/>
            <person name="Mitreva M."/>
        </authorList>
    </citation>
    <scope>NUCLEOTIDE SEQUENCE [LARGE SCALE GENOMIC DNA]</scope>
    <source>
        <strain evidence="2">HannoverDv2000</strain>
    </source>
</reference>
<reference evidence="1 2" key="1">
    <citation type="submission" date="2013-11" db="EMBL/GenBank/DDBJ databases">
        <title>Draft genome of the bovine lungworm Dictyocaulus viviparus.</title>
        <authorList>
            <person name="Mitreva M."/>
        </authorList>
    </citation>
    <scope>NUCLEOTIDE SEQUENCE [LARGE SCALE GENOMIC DNA]</scope>
    <source>
        <strain evidence="1 2">HannoverDv2000</strain>
    </source>
</reference>
<proteinExistence type="predicted"/>
<gene>
    <name evidence="1" type="ORF">DICVIV_11040</name>
</gene>
<dbReference type="Proteomes" id="UP000053766">
    <property type="component" value="Unassembled WGS sequence"/>
</dbReference>
<name>A0A0D8XGW4_DICVI</name>
<dbReference type="AlphaFoldDB" id="A0A0D8XGW4"/>
<keyword evidence="2" id="KW-1185">Reference proteome</keyword>
<protein>
    <submittedName>
        <fullName evidence="1">Uncharacterized protein</fullName>
    </submittedName>
</protein>
<accession>A0A0D8XGW4</accession>
<dbReference type="EMBL" id="KN716606">
    <property type="protein sequence ID" value="KJH42962.1"/>
    <property type="molecule type" value="Genomic_DNA"/>
</dbReference>